<protein>
    <recommendedName>
        <fullName evidence="5 17">Polypeptide N-acetylgalactosaminyltransferase</fullName>
        <ecNumber evidence="17">2.4.1.-</ecNumber>
    </recommendedName>
    <alternativeName>
        <fullName evidence="17">Protein-UDP acetylgalactosaminyltransferase</fullName>
    </alternativeName>
</protein>
<evidence type="ECO:0000256" key="1">
    <source>
        <dbReference type="ARBA" id="ARBA00001936"/>
    </source>
</evidence>
<dbReference type="PROSITE" id="PS50231">
    <property type="entry name" value="RICIN_B_LECTIN"/>
    <property type="match status" value="1"/>
</dbReference>
<evidence type="ECO:0000256" key="17">
    <source>
        <dbReference type="RuleBase" id="RU361242"/>
    </source>
</evidence>
<feature type="transmembrane region" description="Helical" evidence="17">
    <location>
        <begin position="7"/>
        <end position="28"/>
    </location>
</feature>
<keyword evidence="13 17" id="KW-0333">Golgi apparatus</keyword>
<dbReference type="EC" id="2.4.1.-" evidence="17"/>
<feature type="region of interest" description="Disordered" evidence="18">
    <location>
        <begin position="30"/>
        <end position="57"/>
    </location>
</feature>
<evidence type="ECO:0000256" key="15">
    <source>
        <dbReference type="ARBA" id="ARBA00023157"/>
    </source>
</evidence>
<dbReference type="SMART" id="SM00458">
    <property type="entry name" value="RICIN"/>
    <property type="match status" value="1"/>
</dbReference>
<feature type="domain" description="Ricin B lectin" evidence="19">
    <location>
        <begin position="523"/>
        <end position="641"/>
    </location>
</feature>
<dbReference type="RefSeq" id="XP_057403693.1">
    <property type="nucleotide sequence ID" value="XM_057547710.1"/>
</dbReference>
<evidence type="ECO:0000256" key="18">
    <source>
        <dbReference type="SAM" id="MobiDB-lite"/>
    </source>
</evidence>
<evidence type="ECO:0000256" key="2">
    <source>
        <dbReference type="ARBA" id="ARBA00004323"/>
    </source>
</evidence>
<dbReference type="PANTHER" id="PTHR11675">
    <property type="entry name" value="N-ACETYLGALACTOSAMINYLTRANSFERASE"/>
    <property type="match status" value="1"/>
</dbReference>
<evidence type="ECO:0000256" key="4">
    <source>
        <dbReference type="ARBA" id="ARBA00005680"/>
    </source>
</evidence>
<keyword evidence="11" id="KW-0735">Signal-anchor</keyword>
<sequence>MRLKIGLLLRSLLVVGSFLVLVVLWSSLSPRPDEPSPLSRMRNGTVVLPSSEGDGEDGRRQVLLHRQGPAPSSPCLIFVVIALEISFQENTWEDRAVNNPMPDRGGNGLAPGDDRFKPVVPWPHVEGVEVDLESIRRKNKANHEQERHAGGDNQKDIMQRQYLTFKPQTFTYRDPVLRPGVLGNFEPKEPEPHGVVGGPGEKAKPLVLGPEFKHAVQASIKEFGFNMVASDMISLDRSVSDLRQEECKYWHYDENLLTASIVIVFHNEGWSTLMRTVHSVIKRTPRKYLAEIVLIDDFSSKEHLKEKLDDYIKLWNGLVKVFRNERREGLIQARSIGAQKAKLGQVLIYLDAHCEVAVNWYAPLVAPISKDRSPAMAGGLFAIERDFFFELGLYDPGLQIWGGENFEISYKIWQCGGKLLFVPCSRVGHIYRLEGWQGNPPPVYVGSSPTLKNYVRVVEVWWDEYKDYFYASRPESKALPYGDISELKKFREDHNCKSFKWFMEEIAYDITSHYPLPPKNVEWGEIRGFETVYCIDSMGKTNGGFVELGPCHRMGGNQLFRINEANQLMQYDQCLTKGPDGSKIMITHCNLNELKEWQYFKNLHRLTHIPSRKCLDRSEVLHQVFISDCDSSKMTQKWEINNIHSV</sequence>
<accession>A0ABM3TNN0</accession>
<keyword evidence="7 17" id="KW-0808">Transferase</keyword>
<gene>
    <name evidence="21" type="primary">GALNT7</name>
</gene>
<evidence type="ECO:0000256" key="5">
    <source>
        <dbReference type="ARBA" id="ARBA00012644"/>
    </source>
</evidence>
<evidence type="ECO:0000256" key="10">
    <source>
        <dbReference type="ARBA" id="ARBA00022734"/>
    </source>
</evidence>
<evidence type="ECO:0000256" key="6">
    <source>
        <dbReference type="ARBA" id="ARBA00022676"/>
    </source>
</evidence>
<evidence type="ECO:0000259" key="19">
    <source>
        <dbReference type="SMART" id="SM00458"/>
    </source>
</evidence>
<dbReference type="InterPro" id="IPR001173">
    <property type="entry name" value="Glyco_trans_2-like"/>
</dbReference>
<evidence type="ECO:0000256" key="8">
    <source>
        <dbReference type="ARBA" id="ARBA00022692"/>
    </source>
</evidence>
<evidence type="ECO:0000313" key="21">
    <source>
        <dbReference type="RefSeq" id="XP_057403693.1"/>
    </source>
</evidence>
<dbReference type="PANTHER" id="PTHR11675:SF68">
    <property type="entry name" value="N-ACETYLGALACTOSAMINYLTRANSFERASE 7"/>
    <property type="match status" value="1"/>
</dbReference>
<keyword evidence="12 17" id="KW-1133">Transmembrane helix</keyword>
<keyword evidence="8 17" id="KW-0812">Transmembrane</keyword>
<evidence type="ECO:0000256" key="9">
    <source>
        <dbReference type="ARBA" id="ARBA00022723"/>
    </source>
</evidence>
<organism evidence="20 21">
    <name type="scientific">Balaenoptera acutorostrata</name>
    <name type="common">Common minke whale</name>
    <name type="synonym">Balaena rostrata</name>
    <dbReference type="NCBI Taxonomy" id="9767"/>
    <lineage>
        <taxon>Eukaryota</taxon>
        <taxon>Metazoa</taxon>
        <taxon>Chordata</taxon>
        <taxon>Craniata</taxon>
        <taxon>Vertebrata</taxon>
        <taxon>Euteleostomi</taxon>
        <taxon>Mammalia</taxon>
        <taxon>Eutheria</taxon>
        <taxon>Laurasiatheria</taxon>
        <taxon>Artiodactyla</taxon>
        <taxon>Whippomorpha</taxon>
        <taxon>Cetacea</taxon>
        <taxon>Mysticeti</taxon>
        <taxon>Balaenopteridae</taxon>
        <taxon>Balaenoptera</taxon>
    </lineage>
</organism>
<dbReference type="Pfam" id="PF00652">
    <property type="entry name" value="Ricin_B_lectin"/>
    <property type="match status" value="1"/>
</dbReference>
<evidence type="ECO:0000256" key="14">
    <source>
        <dbReference type="ARBA" id="ARBA00023136"/>
    </source>
</evidence>
<evidence type="ECO:0000313" key="20">
    <source>
        <dbReference type="Proteomes" id="UP001652580"/>
    </source>
</evidence>
<dbReference type="SUPFAM" id="SSF53448">
    <property type="entry name" value="Nucleotide-diphospho-sugar transferases"/>
    <property type="match status" value="1"/>
</dbReference>
<keyword evidence="6 17" id="KW-0328">Glycosyltransferase</keyword>
<keyword evidence="14 17" id="KW-0472">Membrane</keyword>
<reference evidence="21" key="1">
    <citation type="submission" date="2025-08" db="UniProtKB">
        <authorList>
            <consortium name="RefSeq"/>
        </authorList>
    </citation>
    <scope>IDENTIFICATION</scope>
</reference>
<dbReference type="GeneID" id="103003184"/>
<dbReference type="InterPro" id="IPR035992">
    <property type="entry name" value="Ricin_B-like_lectins"/>
</dbReference>
<comment type="cofactor">
    <cofactor evidence="1 17">
        <name>Mn(2+)</name>
        <dbReference type="ChEBI" id="CHEBI:29035"/>
    </cofactor>
</comment>
<keyword evidence="9" id="KW-0479">Metal-binding</keyword>
<dbReference type="Proteomes" id="UP001652580">
    <property type="component" value="Chromosome 6"/>
</dbReference>
<evidence type="ECO:0000256" key="13">
    <source>
        <dbReference type="ARBA" id="ARBA00023034"/>
    </source>
</evidence>
<evidence type="ECO:0000256" key="11">
    <source>
        <dbReference type="ARBA" id="ARBA00022968"/>
    </source>
</evidence>
<evidence type="ECO:0000256" key="16">
    <source>
        <dbReference type="ARBA" id="ARBA00023211"/>
    </source>
</evidence>
<keyword evidence="20" id="KW-1185">Reference proteome</keyword>
<dbReference type="Gene3D" id="2.80.10.50">
    <property type="match status" value="1"/>
</dbReference>
<dbReference type="Gene3D" id="3.90.550.10">
    <property type="entry name" value="Spore Coat Polysaccharide Biosynthesis Protein SpsA, Chain A"/>
    <property type="match status" value="2"/>
</dbReference>
<dbReference type="SUPFAM" id="SSF50370">
    <property type="entry name" value="Ricin B-like lectins"/>
    <property type="match status" value="1"/>
</dbReference>
<dbReference type="InterPro" id="IPR029044">
    <property type="entry name" value="Nucleotide-diphossugar_trans"/>
</dbReference>
<dbReference type="Pfam" id="PF00535">
    <property type="entry name" value="Glycos_transf_2"/>
    <property type="match status" value="1"/>
</dbReference>
<comment type="similarity">
    <text evidence="4 17">Belongs to the glycosyltransferase 2 family. GalNAc-T subfamily.</text>
</comment>
<dbReference type="CDD" id="cd02510">
    <property type="entry name" value="pp-GalNAc-T"/>
    <property type="match status" value="1"/>
</dbReference>
<comment type="subcellular location">
    <subcellularLocation>
        <location evidence="2 17">Golgi apparatus membrane</location>
        <topology evidence="2 17">Single-pass type II membrane protein</topology>
    </subcellularLocation>
</comment>
<keyword evidence="15 17" id="KW-1015">Disulfide bond</keyword>
<keyword evidence="10 17" id="KW-0430">Lectin</keyword>
<evidence type="ECO:0000256" key="3">
    <source>
        <dbReference type="ARBA" id="ARBA00004922"/>
    </source>
</evidence>
<evidence type="ECO:0000256" key="7">
    <source>
        <dbReference type="ARBA" id="ARBA00022679"/>
    </source>
</evidence>
<proteinExistence type="inferred from homology"/>
<keyword evidence="16 17" id="KW-0464">Manganese</keyword>
<dbReference type="CDD" id="cd23437">
    <property type="entry name" value="beta-trefoil_Ricin_GALNT7"/>
    <property type="match status" value="1"/>
</dbReference>
<dbReference type="InterPro" id="IPR000772">
    <property type="entry name" value="Ricin_B_lectin"/>
</dbReference>
<name>A0ABM3TNN0_BALAC</name>
<comment type="pathway">
    <text evidence="3 17">Protein modification; protein glycosylation.</text>
</comment>
<evidence type="ECO:0000256" key="12">
    <source>
        <dbReference type="ARBA" id="ARBA00022989"/>
    </source>
</evidence>
<dbReference type="InterPro" id="IPR045885">
    <property type="entry name" value="GalNAc-T"/>
</dbReference>